<dbReference type="Proteomes" id="UP000181790">
    <property type="component" value="Unassembled WGS sequence"/>
</dbReference>
<keyword evidence="2" id="KW-1185">Reference proteome</keyword>
<gene>
    <name evidence="1" type="ORF">BLX24_03690</name>
</gene>
<proteinExistence type="predicted"/>
<accession>A0A1S2VQW1</accession>
<sequence>MSRQLGVNTDKLSVYLQYLNDEVAWEPDPEQPRKPCLTATQQDMFLKYSFAWGMVSIGRTDEMVRSSLEKQFGIKEGMARVIIDESYHIYGNAREVHKKGKTRAAVLYLEMLSNLARADKDYKTAKEAWVEAKRLEGLYREDAAGFDPEDFMVKPNIVFVNNVNILKQQQRDDDE</sequence>
<dbReference type="EMBL" id="MORL01000001">
    <property type="protein sequence ID" value="OIN61173.1"/>
    <property type="molecule type" value="Genomic_DNA"/>
</dbReference>
<protein>
    <submittedName>
        <fullName evidence="1">Uncharacterized protein</fullName>
    </submittedName>
</protein>
<reference evidence="1 2" key="1">
    <citation type="submission" date="2016-10" db="EMBL/GenBank/DDBJ databases">
        <title>Arsenicibacter rosenii gen. nov., sp. nov., an efficient arsenic-methylating bacterium isolated from an arsenic-contaminated paddy soil.</title>
        <authorList>
            <person name="Huang K."/>
        </authorList>
    </citation>
    <scope>NUCLEOTIDE SEQUENCE [LARGE SCALE GENOMIC DNA]</scope>
    <source>
        <strain evidence="1 2">SM-1</strain>
    </source>
</reference>
<evidence type="ECO:0000313" key="1">
    <source>
        <dbReference type="EMBL" id="OIN61173.1"/>
    </source>
</evidence>
<evidence type="ECO:0000313" key="2">
    <source>
        <dbReference type="Proteomes" id="UP000181790"/>
    </source>
</evidence>
<dbReference type="AlphaFoldDB" id="A0A1S2VQW1"/>
<organism evidence="1 2">
    <name type="scientific">Arsenicibacter rosenii</name>
    <dbReference type="NCBI Taxonomy" id="1750698"/>
    <lineage>
        <taxon>Bacteria</taxon>
        <taxon>Pseudomonadati</taxon>
        <taxon>Bacteroidota</taxon>
        <taxon>Cytophagia</taxon>
        <taxon>Cytophagales</taxon>
        <taxon>Spirosomataceae</taxon>
        <taxon>Arsenicibacter</taxon>
    </lineage>
</organism>
<comment type="caution">
    <text evidence="1">The sequence shown here is derived from an EMBL/GenBank/DDBJ whole genome shotgun (WGS) entry which is preliminary data.</text>
</comment>
<name>A0A1S2VQW1_9BACT</name>